<proteinExistence type="predicted"/>
<evidence type="ECO:0000313" key="2">
    <source>
        <dbReference type="Proteomes" id="UP001597176"/>
    </source>
</evidence>
<protein>
    <recommendedName>
        <fullName evidence="3">RNA-binding S4 domain-containing protein</fullName>
    </recommendedName>
</protein>
<evidence type="ECO:0008006" key="3">
    <source>
        <dbReference type="Google" id="ProtNLM"/>
    </source>
</evidence>
<name>A0ABW3WXC9_9HYPH</name>
<reference evidence="2" key="1">
    <citation type="journal article" date="2019" name="Int. J. Syst. Evol. Microbiol.">
        <title>The Global Catalogue of Microorganisms (GCM) 10K type strain sequencing project: providing services to taxonomists for standard genome sequencing and annotation.</title>
        <authorList>
            <consortium name="The Broad Institute Genomics Platform"/>
            <consortium name="The Broad Institute Genome Sequencing Center for Infectious Disease"/>
            <person name="Wu L."/>
            <person name="Ma J."/>
        </authorList>
    </citation>
    <scope>NUCLEOTIDE SEQUENCE [LARGE SCALE GENOMIC DNA]</scope>
    <source>
        <strain evidence="2">CCUG 56108</strain>
    </source>
</reference>
<organism evidence="1 2">
    <name type="scientific">Methylobacterium marchantiae</name>
    <dbReference type="NCBI Taxonomy" id="600331"/>
    <lineage>
        <taxon>Bacteria</taxon>
        <taxon>Pseudomonadati</taxon>
        <taxon>Pseudomonadota</taxon>
        <taxon>Alphaproteobacteria</taxon>
        <taxon>Hyphomicrobiales</taxon>
        <taxon>Methylobacteriaceae</taxon>
        <taxon>Methylobacterium</taxon>
    </lineage>
</organism>
<dbReference type="Proteomes" id="UP001597176">
    <property type="component" value="Unassembled WGS sequence"/>
</dbReference>
<keyword evidence="2" id="KW-1185">Reference proteome</keyword>
<sequence length="94" mass="10729">MLRIEAVPNRPLRKSRIFDAAQRKDLLTFSAGNGRSWRRIEQWVGKIALNGQAVEAVSPDRTIEQPAMVICARRSGWNALWSPAFAAQQDRRRL</sequence>
<gene>
    <name evidence="1" type="ORF">ACFQ4G_10390</name>
</gene>
<comment type="caution">
    <text evidence="1">The sequence shown here is derived from an EMBL/GenBank/DDBJ whole genome shotgun (WGS) entry which is preliminary data.</text>
</comment>
<evidence type="ECO:0000313" key="1">
    <source>
        <dbReference type="EMBL" id="MFD1301994.1"/>
    </source>
</evidence>
<dbReference type="EMBL" id="JBHTND010000012">
    <property type="protein sequence ID" value="MFD1301994.1"/>
    <property type="molecule type" value="Genomic_DNA"/>
</dbReference>
<accession>A0ABW3WXC9</accession>